<feature type="domain" description="UmuC" evidence="2">
    <location>
        <begin position="14"/>
        <end position="72"/>
    </location>
</feature>
<dbReference type="PANTHER" id="PTHR35369">
    <property type="entry name" value="BLR3025 PROTEIN-RELATED"/>
    <property type="match status" value="1"/>
</dbReference>
<dbReference type="Gene3D" id="3.40.1170.60">
    <property type="match status" value="1"/>
</dbReference>
<dbReference type="InterPro" id="IPR043502">
    <property type="entry name" value="DNA/RNA_pol_sf"/>
</dbReference>
<protein>
    <submittedName>
        <fullName evidence="3">DNA polymerase IV</fullName>
    </submittedName>
</protein>
<gene>
    <name evidence="3" type="ORF">I41_33130</name>
</gene>
<dbReference type="KEGG" id="llh:I41_33130"/>
<name>A0A517U0F5_9BACT</name>
<dbReference type="GO" id="GO:0006281">
    <property type="term" value="P:DNA repair"/>
    <property type="evidence" value="ECO:0007669"/>
    <property type="project" value="InterPro"/>
</dbReference>
<dbReference type="Pfam" id="PF00817">
    <property type="entry name" value="IMS"/>
    <property type="match status" value="1"/>
</dbReference>
<organism evidence="3 4">
    <name type="scientific">Lacipirellula limnantheis</name>
    <dbReference type="NCBI Taxonomy" id="2528024"/>
    <lineage>
        <taxon>Bacteria</taxon>
        <taxon>Pseudomonadati</taxon>
        <taxon>Planctomycetota</taxon>
        <taxon>Planctomycetia</taxon>
        <taxon>Pirellulales</taxon>
        <taxon>Lacipirellulaceae</taxon>
        <taxon>Lacipirellula</taxon>
    </lineage>
</organism>
<accession>A0A517U0F5</accession>
<dbReference type="PROSITE" id="PS50173">
    <property type="entry name" value="UMUC"/>
    <property type="match status" value="1"/>
</dbReference>
<evidence type="ECO:0000313" key="3">
    <source>
        <dbReference type="EMBL" id="QDT74118.1"/>
    </source>
</evidence>
<evidence type="ECO:0000313" key="4">
    <source>
        <dbReference type="Proteomes" id="UP000317909"/>
    </source>
</evidence>
<reference evidence="3 4" key="1">
    <citation type="submission" date="2019-02" db="EMBL/GenBank/DDBJ databases">
        <title>Deep-cultivation of Planctomycetes and their phenomic and genomic characterization uncovers novel biology.</title>
        <authorList>
            <person name="Wiegand S."/>
            <person name="Jogler M."/>
            <person name="Boedeker C."/>
            <person name="Pinto D."/>
            <person name="Vollmers J."/>
            <person name="Rivas-Marin E."/>
            <person name="Kohn T."/>
            <person name="Peeters S.H."/>
            <person name="Heuer A."/>
            <person name="Rast P."/>
            <person name="Oberbeckmann S."/>
            <person name="Bunk B."/>
            <person name="Jeske O."/>
            <person name="Meyerdierks A."/>
            <person name="Storesund J.E."/>
            <person name="Kallscheuer N."/>
            <person name="Luecker S."/>
            <person name="Lage O.M."/>
            <person name="Pohl T."/>
            <person name="Merkel B.J."/>
            <person name="Hornburger P."/>
            <person name="Mueller R.-W."/>
            <person name="Bruemmer F."/>
            <person name="Labrenz M."/>
            <person name="Spormann A.M."/>
            <person name="Op den Camp H."/>
            <person name="Overmann J."/>
            <person name="Amann R."/>
            <person name="Jetten M.S.M."/>
            <person name="Mascher T."/>
            <person name="Medema M.H."/>
            <person name="Devos D.P."/>
            <person name="Kaster A.-K."/>
            <person name="Ovreas L."/>
            <person name="Rohde M."/>
            <person name="Galperin M.Y."/>
            <person name="Jogler C."/>
        </authorList>
    </citation>
    <scope>NUCLEOTIDE SEQUENCE [LARGE SCALE GENOMIC DNA]</scope>
    <source>
        <strain evidence="3 4">I41</strain>
    </source>
</reference>
<dbReference type="EMBL" id="CP036339">
    <property type="protein sequence ID" value="QDT74118.1"/>
    <property type="molecule type" value="Genomic_DNA"/>
</dbReference>
<dbReference type="InterPro" id="IPR050356">
    <property type="entry name" value="SulA_CellDiv_inhibitor"/>
</dbReference>
<keyword evidence="4" id="KW-1185">Reference proteome</keyword>
<proteinExistence type="predicted"/>
<dbReference type="SUPFAM" id="SSF56672">
    <property type="entry name" value="DNA/RNA polymerases"/>
    <property type="match status" value="1"/>
</dbReference>
<dbReference type="CDD" id="cd03468">
    <property type="entry name" value="PolY_like"/>
    <property type="match status" value="1"/>
</dbReference>
<dbReference type="PANTHER" id="PTHR35369:SF2">
    <property type="entry name" value="BLR3025 PROTEIN"/>
    <property type="match status" value="1"/>
</dbReference>
<evidence type="ECO:0000256" key="1">
    <source>
        <dbReference type="ARBA" id="ARBA00022763"/>
    </source>
</evidence>
<keyword evidence="1" id="KW-0227">DNA damage</keyword>
<sequence length="509" mass="56851">MQRMLAIWLPNWPIQRLVNESPELRGRPLLLAETFAGRSSVAACSREAQRLGIHPGMPLAEASALAPRRLQIKPHDPLADWQSLAQLAHWCRRFSPTVGLEASDPPRTLLFDAAGLASLHGSEQSLLDRAAREMARRGFRVRLALADTIGAAYAVARYGNMANIHGRQIIPSGVSRQALAPLPLAALRLPDSLIATLAALGFECVGDVLQLPREQLPSRFGRQLLLRIDQALGAAPEAIVSVKQSPEFAVRQSFEFPLVRQDALRHALLTLLEKLAHALLVHRAGVLRLKCLIECESEIVAFDVGVLQATASAATFAELIDLQLERTRLTRPATAIALEVLQHAPLAQRQTLFFKAQHDFSSSPALAALVNRLANRLGRDAVVRCRLRHDAQPELAYRLERVLDGLPARHKGNVKRLPFGPLDRPLDLLKAPTPLNATIDAVSGLPQQFSWEGRRHVVNQVWGPERIDTGWWRRRRVGRDYYRLETAAGQRIWSYRRREDGRWFLHGFF</sequence>
<dbReference type="InterPro" id="IPR001126">
    <property type="entry name" value="UmuC"/>
</dbReference>
<dbReference type="OrthoDB" id="9788640at2"/>
<evidence type="ECO:0000259" key="2">
    <source>
        <dbReference type="PROSITE" id="PS50173"/>
    </source>
</evidence>
<dbReference type="Proteomes" id="UP000317909">
    <property type="component" value="Chromosome"/>
</dbReference>
<dbReference type="AlphaFoldDB" id="A0A517U0F5"/>